<dbReference type="CDD" id="cd00121">
    <property type="entry name" value="MATH"/>
    <property type="match status" value="1"/>
</dbReference>
<dbReference type="InterPro" id="IPR011333">
    <property type="entry name" value="SKP1/BTB/POZ_sf"/>
</dbReference>
<dbReference type="InterPro" id="IPR056423">
    <property type="entry name" value="BACK_BPM_SPOP"/>
</dbReference>
<organism evidence="6 7">
    <name type="scientific">Penstemon davidsonii</name>
    <dbReference type="NCBI Taxonomy" id="160366"/>
    <lineage>
        <taxon>Eukaryota</taxon>
        <taxon>Viridiplantae</taxon>
        <taxon>Streptophyta</taxon>
        <taxon>Embryophyta</taxon>
        <taxon>Tracheophyta</taxon>
        <taxon>Spermatophyta</taxon>
        <taxon>Magnoliopsida</taxon>
        <taxon>eudicotyledons</taxon>
        <taxon>Gunneridae</taxon>
        <taxon>Pentapetalae</taxon>
        <taxon>asterids</taxon>
        <taxon>lamiids</taxon>
        <taxon>Lamiales</taxon>
        <taxon>Plantaginaceae</taxon>
        <taxon>Cheloneae</taxon>
        <taxon>Penstemon</taxon>
    </lineage>
</organism>
<dbReference type="Pfam" id="PF01535">
    <property type="entry name" value="PPR"/>
    <property type="match status" value="4"/>
</dbReference>
<dbReference type="PROSITE" id="PS51375">
    <property type="entry name" value="PPR"/>
    <property type="match status" value="2"/>
</dbReference>
<dbReference type="SUPFAM" id="SSF54695">
    <property type="entry name" value="POZ domain"/>
    <property type="match status" value="1"/>
</dbReference>
<evidence type="ECO:0000259" key="5">
    <source>
        <dbReference type="PROSITE" id="PS50097"/>
    </source>
</evidence>
<dbReference type="Gene3D" id="2.60.210.10">
    <property type="entry name" value="Apoptosis, Tumor Necrosis Factor Receptor Associated Protein 2, Chain A"/>
    <property type="match status" value="1"/>
</dbReference>
<evidence type="ECO:0000313" key="7">
    <source>
        <dbReference type="Proteomes" id="UP001291926"/>
    </source>
</evidence>
<dbReference type="CDD" id="cd18280">
    <property type="entry name" value="BTB_POZ_BPM_plant"/>
    <property type="match status" value="1"/>
</dbReference>
<keyword evidence="7" id="KW-1185">Reference proteome</keyword>
<feature type="repeat" description="PPR" evidence="4">
    <location>
        <begin position="167"/>
        <end position="201"/>
    </location>
</feature>
<dbReference type="SMART" id="SM00225">
    <property type="entry name" value="BTB"/>
    <property type="match status" value="1"/>
</dbReference>
<dbReference type="PROSITE" id="PS50097">
    <property type="entry name" value="BTB"/>
    <property type="match status" value="1"/>
</dbReference>
<comment type="similarity">
    <text evidence="2">Belongs to the Tdpoz family.</text>
</comment>
<dbReference type="InterPro" id="IPR011990">
    <property type="entry name" value="TPR-like_helical_dom_sf"/>
</dbReference>
<dbReference type="Pfam" id="PF13041">
    <property type="entry name" value="PPR_2"/>
    <property type="match status" value="1"/>
</dbReference>
<dbReference type="Gene3D" id="1.25.40.420">
    <property type="match status" value="1"/>
</dbReference>
<dbReference type="PANTHER" id="PTHR47926">
    <property type="entry name" value="PENTATRICOPEPTIDE REPEAT-CONTAINING PROTEIN"/>
    <property type="match status" value="1"/>
</dbReference>
<dbReference type="NCBIfam" id="TIGR00756">
    <property type="entry name" value="PPR"/>
    <property type="match status" value="1"/>
</dbReference>
<dbReference type="InterPro" id="IPR008974">
    <property type="entry name" value="TRAF-like"/>
</dbReference>
<dbReference type="Gene3D" id="1.25.40.10">
    <property type="entry name" value="Tetratricopeptide repeat domain"/>
    <property type="match status" value="2"/>
</dbReference>
<dbReference type="Proteomes" id="UP001291926">
    <property type="component" value="Unassembled WGS sequence"/>
</dbReference>
<dbReference type="Pfam" id="PF24570">
    <property type="entry name" value="BACK_BPM_SPOP"/>
    <property type="match status" value="1"/>
</dbReference>
<accession>A0ABR0DPX7</accession>
<proteinExistence type="inferred from homology"/>
<keyword evidence="3" id="KW-0677">Repeat</keyword>
<dbReference type="PANTHER" id="PTHR47926:SF526">
    <property type="entry name" value="PENTACOTRIPEPTIDE-REPEAT REGION OF PRORP DOMAIN-CONTAINING PROTEIN"/>
    <property type="match status" value="1"/>
</dbReference>
<protein>
    <recommendedName>
        <fullName evidence="5">BTB domain-containing protein</fullName>
    </recommendedName>
</protein>
<dbReference type="InterPro" id="IPR000210">
    <property type="entry name" value="BTB/POZ_dom"/>
</dbReference>
<evidence type="ECO:0000313" key="6">
    <source>
        <dbReference type="EMBL" id="KAK4491299.1"/>
    </source>
</evidence>
<dbReference type="Gene3D" id="3.30.710.10">
    <property type="entry name" value="Potassium Channel Kv1.1, Chain A"/>
    <property type="match status" value="1"/>
</dbReference>
<sequence>MGRSSALLNGYTYNFFINGCTKGRLYGDGEQVHVKVLRSGVCSNVHVGTSLVDFYVKCGGDDCVVKAKHMFDEMPDIYVVSWNSLLLGCFRCGGLDDAQRLFDEVPERSVVSWTTMIAGCLQNGRCKEALEKTRVLVRLNNALIHVYSSCGEIDAAFAVFQAMEQQTIVSWTSMITGFAKHGYGDDALSMFQRMISMEKKDIKPDEITFLGVLSACSHSGYVDEGRHYFKTMIETWGIEPKIEHYGIYKNIELASDVADWLLKELYAAAKRSHESAGMIYDVLDEVTREARGQGYMPYFADVVVNIENEDEYNFKGIGVGKYIVSDTFSVEGHLWEIQFYPDGYEKVDASGDIYVSVYIRRLTSMDGPKTFAQPLPLSDLGESYRQLLESREGSDVTFEVKGEIFYAHRLILATRSPVFKAQFFGPLKEENTRCVQIEEMLAPVFKALLHFIYCHVIPDFDSKCVATTMTQHLLAAADRYGIEKLKSLCEARLRENIAIDTVASTLALAEQHGCFQLRSICLEFIGLPKNLEDVMQTDGFKNMKENCPAVIDELFKSVARLRDCSLVSNEPRIKELEIESFSCYRGVAHICGLAIKLLFRFLWTR</sequence>
<dbReference type="EMBL" id="JAYDYQ010001087">
    <property type="protein sequence ID" value="KAK4491299.1"/>
    <property type="molecule type" value="Genomic_DNA"/>
</dbReference>
<dbReference type="Pfam" id="PF00651">
    <property type="entry name" value="BTB"/>
    <property type="match status" value="1"/>
</dbReference>
<name>A0ABR0DPX7_9LAMI</name>
<comment type="caution">
    <text evidence="6">The sequence shown here is derived from an EMBL/GenBank/DDBJ whole genome shotgun (WGS) entry which is preliminary data.</text>
</comment>
<dbReference type="InterPro" id="IPR046960">
    <property type="entry name" value="PPR_At4g14850-like_plant"/>
</dbReference>
<feature type="repeat" description="PPR" evidence="4">
    <location>
        <begin position="78"/>
        <end position="112"/>
    </location>
</feature>
<dbReference type="SUPFAM" id="SSF49599">
    <property type="entry name" value="TRAF domain-like"/>
    <property type="match status" value="1"/>
</dbReference>
<gene>
    <name evidence="6" type="ORF">RD792_002035</name>
</gene>
<evidence type="ECO:0000256" key="4">
    <source>
        <dbReference type="PROSITE-ProRule" id="PRU00708"/>
    </source>
</evidence>
<evidence type="ECO:0000256" key="3">
    <source>
        <dbReference type="ARBA" id="ARBA00022737"/>
    </source>
</evidence>
<evidence type="ECO:0000256" key="2">
    <source>
        <dbReference type="ARBA" id="ARBA00010846"/>
    </source>
</evidence>
<feature type="domain" description="BTB" evidence="5">
    <location>
        <begin position="394"/>
        <end position="453"/>
    </location>
</feature>
<evidence type="ECO:0000256" key="1">
    <source>
        <dbReference type="ARBA" id="ARBA00004906"/>
    </source>
</evidence>
<dbReference type="InterPro" id="IPR002885">
    <property type="entry name" value="PPR_rpt"/>
</dbReference>
<dbReference type="InterPro" id="IPR002083">
    <property type="entry name" value="MATH/TRAF_dom"/>
</dbReference>
<reference evidence="6 7" key="1">
    <citation type="journal article" date="2023" name="bioRxiv">
        <title>Genome report: Whole genome sequence and annotation of Penstemon davidsonii.</title>
        <authorList>
            <person name="Ostevik K.L."/>
            <person name="Alabady M."/>
            <person name="Zhang M."/>
            <person name="Rausher M.D."/>
        </authorList>
    </citation>
    <scope>NUCLEOTIDE SEQUENCE [LARGE SCALE GENOMIC DNA]</scope>
    <source>
        <strain evidence="6">DNT005</strain>
        <tissue evidence="6">Whole leaf</tissue>
    </source>
</reference>
<comment type="pathway">
    <text evidence="1">Protein modification; protein ubiquitination.</text>
</comment>